<dbReference type="PROSITE" id="PS51257">
    <property type="entry name" value="PROKAR_LIPOPROTEIN"/>
    <property type="match status" value="1"/>
</dbReference>
<dbReference type="RefSeq" id="WP_131018611.1">
    <property type="nucleotide sequence ID" value="NZ_SIRE01000041.1"/>
</dbReference>
<name>A0A4Q9DF10_9BACL</name>
<gene>
    <name evidence="3" type="ORF">EYB31_37070</name>
</gene>
<dbReference type="AlphaFoldDB" id="A0A4Q9DF10"/>
<evidence type="ECO:0000256" key="1">
    <source>
        <dbReference type="SAM" id="MobiDB-lite"/>
    </source>
</evidence>
<proteinExistence type="predicted"/>
<reference evidence="3 4" key="1">
    <citation type="submission" date="2019-02" db="EMBL/GenBank/DDBJ databases">
        <title>Paenibacillus sp. nov., isolated from surface-sterilized tissue of Thalictrum simplex L.</title>
        <authorList>
            <person name="Tuo L."/>
        </authorList>
    </citation>
    <scope>NUCLEOTIDE SEQUENCE [LARGE SCALE GENOMIC DNA]</scope>
    <source>
        <strain evidence="3 4">N2SHLJ1</strain>
    </source>
</reference>
<accession>A0A4Q9DF10</accession>
<dbReference type="EMBL" id="SIRE01000041">
    <property type="protein sequence ID" value="TBL69104.1"/>
    <property type="molecule type" value="Genomic_DNA"/>
</dbReference>
<evidence type="ECO:0000313" key="4">
    <source>
        <dbReference type="Proteomes" id="UP000293142"/>
    </source>
</evidence>
<keyword evidence="2" id="KW-0732">Signal</keyword>
<feature type="region of interest" description="Disordered" evidence="1">
    <location>
        <begin position="22"/>
        <end position="78"/>
    </location>
</feature>
<sequence>MKKVVVYVLLVSMGAISLAGCQEGGGKEASETTLSQTLSAMSPDKLQDRSKDDQAKDTINNSAAIDHSSSDAPSTGNLEQPLYLDGVNDWVIFDGTLLRSDPLHLR</sequence>
<evidence type="ECO:0000256" key="2">
    <source>
        <dbReference type="SAM" id="SignalP"/>
    </source>
</evidence>
<dbReference type="Proteomes" id="UP000293142">
    <property type="component" value="Unassembled WGS sequence"/>
</dbReference>
<organism evidence="3 4">
    <name type="scientific">Paenibacillus thalictri</name>
    <dbReference type="NCBI Taxonomy" id="2527873"/>
    <lineage>
        <taxon>Bacteria</taxon>
        <taxon>Bacillati</taxon>
        <taxon>Bacillota</taxon>
        <taxon>Bacilli</taxon>
        <taxon>Bacillales</taxon>
        <taxon>Paenibacillaceae</taxon>
        <taxon>Paenibacillus</taxon>
    </lineage>
</organism>
<comment type="caution">
    <text evidence="3">The sequence shown here is derived from an EMBL/GenBank/DDBJ whole genome shotgun (WGS) entry which is preliminary data.</text>
</comment>
<evidence type="ECO:0000313" key="3">
    <source>
        <dbReference type="EMBL" id="TBL69104.1"/>
    </source>
</evidence>
<feature type="compositionally biased region" description="Polar residues" evidence="1">
    <location>
        <begin position="31"/>
        <end position="40"/>
    </location>
</feature>
<feature type="chain" id="PRO_5038355027" evidence="2">
    <location>
        <begin position="20"/>
        <end position="106"/>
    </location>
</feature>
<feature type="signal peptide" evidence="2">
    <location>
        <begin position="1"/>
        <end position="19"/>
    </location>
</feature>
<protein>
    <submittedName>
        <fullName evidence="3">Uncharacterized protein</fullName>
    </submittedName>
</protein>
<feature type="compositionally biased region" description="Basic and acidic residues" evidence="1">
    <location>
        <begin position="45"/>
        <end position="56"/>
    </location>
</feature>
<keyword evidence="4" id="KW-1185">Reference proteome</keyword>